<dbReference type="eggNOG" id="COG3409">
    <property type="taxonomic scope" value="Bacteria"/>
</dbReference>
<protein>
    <submittedName>
        <fullName evidence="11">Peptidoglycan-binding protein</fullName>
    </submittedName>
</protein>
<dbReference type="eggNOG" id="COG1376">
    <property type="taxonomic scope" value="Bacteria"/>
</dbReference>
<dbReference type="PANTHER" id="PTHR30582:SF30">
    <property type="entry name" value="BLR4375 PROTEIN"/>
    <property type="match status" value="1"/>
</dbReference>
<comment type="similarity">
    <text evidence="2">Belongs to the YkuD family.</text>
</comment>
<dbReference type="CDD" id="cd16913">
    <property type="entry name" value="YkuD_like"/>
    <property type="match status" value="1"/>
</dbReference>
<sequence length="340" mass="35545">MRTPLHTAVALACALALTPFAAMAQDDAGDARTSGNSDQAATAKTATDPNDATLATEVGDGDSGAATLRAQVLLDRAHFSPGEIDGAFGGNTRQAIEGFQRSRGLDPTGVVDSATWDALNMDTADVVVAYTLTDADVSGPFSEIPSDMEAKARLERLGYTSALEALGEKFHASPALLRKLNPGAQLEAGASWRVPNVAAAALPEGGEVVVDKSDAVVRLVGADGKVVAQWPATMGSEHDPLPIGEWKIEGVANDPVFHYNPDLFWDADPSHSKAEIAPGPNNPVGVVWIDLSKEHYGIHGTPEPSTIGKTQSHGCIRMTNWSARALARAVGPGTRAVLQE</sequence>
<evidence type="ECO:0000256" key="2">
    <source>
        <dbReference type="ARBA" id="ARBA00005992"/>
    </source>
</evidence>
<dbReference type="GO" id="GO:0016740">
    <property type="term" value="F:transferase activity"/>
    <property type="evidence" value="ECO:0007669"/>
    <property type="project" value="UniProtKB-KW"/>
</dbReference>
<dbReference type="GO" id="GO:0005576">
    <property type="term" value="C:extracellular region"/>
    <property type="evidence" value="ECO:0007669"/>
    <property type="project" value="TreeGrafter"/>
</dbReference>
<feature type="domain" description="L,D-TPase catalytic" evidence="10">
    <location>
        <begin position="206"/>
        <end position="339"/>
    </location>
</feature>
<keyword evidence="4 7" id="KW-0133">Cell shape</keyword>
<feature type="chain" id="PRO_5001961819" evidence="9">
    <location>
        <begin position="25"/>
        <end position="340"/>
    </location>
</feature>
<dbReference type="EMBL" id="AVPT01000025">
    <property type="protein sequence ID" value="KGM54609.1"/>
    <property type="molecule type" value="Genomic_DNA"/>
</dbReference>
<dbReference type="GO" id="GO:0008360">
    <property type="term" value="P:regulation of cell shape"/>
    <property type="evidence" value="ECO:0007669"/>
    <property type="project" value="UniProtKB-UniRule"/>
</dbReference>
<feature type="active site" description="Proton donor/acceptor" evidence="7">
    <location>
        <position position="299"/>
    </location>
</feature>
<gene>
    <name evidence="11" type="ORF">N799_09280</name>
</gene>
<dbReference type="STRING" id="913325.N799_09280"/>
<dbReference type="GO" id="GO:0018104">
    <property type="term" value="P:peptidoglycan-protein cross-linking"/>
    <property type="evidence" value="ECO:0007669"/>
    <property type="project" value="TreeGrafter"/>
</dbReference>
<comment type="pathway">
    <text evidence="1 7">Cell wall biogenesis; peptidoglycan biosynthesis.</text>
</comment>
<evidence type="ECO:0000256" key="7">
    <source>
        <dbReference type="PROSITE-ProRule" id="PRU01373"/>
    </source>
</evidence>
<evidence type="ECO:0000256" key="9">
    <source>
        <dbReference type="SAM" id="SignalP"/>
    </source>
</evidence>
<dbReference type="PANTHER" id="PTHR30582">
    <property type="entry name" value="L,D-TRANSPEPTIDASE"/>
    <property type="match status" value="1"/>
</dbReference>
<feature type="region of interest" description="Disordered" evidence="8">
    <location>
        <begin position="27"/>
        <end position="59"/>
    </location>
</feature>
<feature type="active site" description="Nucleophile" evidence="7">
    <location>
        <position position="315"/>
    </location>
</feature>
<comment type="caution">
    <text evidence="11">The sequence shown here is derived from an EMBL/GenBank/DDBJ whole genome shotgun (WGS) entry which is preliminary data.</text>
</comment>
<keyword evidence="5 7" id="KW-0573">Peptidoglycan synthesis</keyword>
<dbReference type="InterPro" id="IPR050979">
    <property type="entry name" value="LD-transpeptidase"/>
</dbReference>
<evidence type="ECO:0000256" key="4">
    <source>
        <dbReference type="ARBA" id="ARBA00022960"/>
    </source>
</evidence>
<organism evidence="11 12">
    <name type="scientific">Lysobacter arseniciresistens ZS79</name>
    <dbReference type="NCBI Taxonomy" id="913325"/>
    <lineage>
        <taxon>Bacteria</taxon>
        <taxon>Pseudomonadati</taxon>
        <taxon>Pseudomonadota</taxon>
        <taxon>Gammaproteobacteria</taxon>
        <taxon>Lysobacterales</taxon>
        <taxon>Lysobacteraceae</taxon>
        <taxon>Novilysobacter</taxon>
    </lineage>
</organism>
<proteinExistence type="inferred from homology"/>
<evidence type="ECO:0000313" key="11">
    <source>
        <dbReference type="EMBL" id="KGM54609.1"/>
    </source>
</evidence>
<accession>A0A0A0EVQ5</accession>
<dbReference type="UniPathway" id="UPA00219"/>
<keyword evidence="9" id="KW-0732">Signal</keyword>
<dbReference type="Pfam" id="PF03734">
    <property type="entry name" value="YkuD"/>
    <property type="match status" value="1"/>
</dbReference>
<name>A0A0A0EVQ5_9GAMM</name>
<keyword evidence="3" id="KW-0808">Transferase</keyword>
<dbReference type="Gene3D" id="2.40.440.10">
    <property type="entry name" value="L,D-transpeptidase catalytic domain-like"/>
    <property type="match status" value="1"/>
</dbReference>
<dbReference type="GO" id="GO:0071555">
    <property type="term" value="P:cell wall organization"/>
    <property type="evidence" value="ECO:0007669"/>
    <property type="project" value="UniProtKB-UniRule"/>
</dbReference>
<dbReference type="Proteomes" id="UP000029989">
    <property type="component" value="Unassembled WGS sequence"/>
</dbReference>
<reference evidence="11 12" key="1">
    <citation type="journal article" date="2015" name="Stand. Genomic Sci.">
        <title>Genomic information of the arsenic-resistant bacterium Lysobacter arseniciresistens type strain ZS79(T) and comparison of Lysobacter draft genomes.</title>
        <authorList>
            <person name="Liu L."/>
            <person name="Zhang S."/>
            <person name="Luo M."/>
            <person name="Wang G."/>
        </authorList>
    </citation>
    <scope>NUCLEOTIDE SEQUENCE [LARGE SCALE GENOMIC DNA]</scope>
    <source>
        <strain evidence="11 12">ZS79</strain>
    </source>
</reference>
<dbReference type="AlphaFoldDB" id="A0A0A0EVQ5"/>
<evidence type="ECO:0000256" key="1">
    <source>
        <dbReference type="ARBA" id="ARBA00004752"/>
    </source>
</evidence>
<dbReference type="Gene3D" id="1.10.101.10">
    <property type="entry name" value="PGBD-like superfamily/PGBD"/>
    <property type="match status" value="1"/>
</dbReference>
<dbReference type="SUPFAM" id="SSF141523">
    <property type="entry name" value="L,D-transpeptidase catalytic domain-like"/>
    <property type="match status" value="1"/>
</dbReference>
<dbReference type="GO" id="GO:0071972">
    <property type="term" value="F:peptidoglycan L,D-transpeptidase activity"/>
    <property type="evidence" value="ECO:0007669"/>
    <property type="project" value="TreeGrafter"/>
</dbReference>
<dbReference type="PROSITE" id="PS52029">
    <property type="entry name" value="LD_TPASE"/>
    <property type="match status" value="1"/>
</dbReference>
<evidence type="ECO:0000256" key="3">
    <source>
        <dbReference type="ARBA" id="ARBA00022679"/>
    </source>
</evidence>
<keyword evidence="12" id="KW-1185">Reference proteome</keyword>
<dbReference type="InterPro" id="IPR005490">
    <property type="entry name" value="LD_TPept_cat_dom"/>
</dbReference>
<evidence type="ECO:0000256" key="5">
    <source>
        <dbReference type="ARBA" id="ARBA00022984"/>
    </source>
</evidence>
<evidence type="ECO:0000256" key="6">
    <source>
        <dbReference type="ARBA" id="ARBA00023316"/>
    </source>
</evidence>
<dbReference type="Pfam" id="PF01471">
    <property type="entry name" value="PG_binding_1"/>
    <property type="match status" value="1"/>
</dbReference>
<feature type="compositionally biased region" description="Polar residues" evidence="8">
    <location>
        <begin position="33"/>
        <end position="50"/>
    </location>
</feature>
<dbReference type="SUPFAM" id="SSF47090">
    <property type="entry name" value="PGBD-like"/>
    <property type="match status" value="1"/>
</dbReference>
<keyword evidence="6 7" id="KW-0961">Cell wall biogenesis/degradation</keyword>
<evidence type="ECO:0000313" key="12">
    <source>
        <dbReference type="Proteomes" id="UP000029989"/>
    </source>
</evidence>
<dbReference type="InterPro" id="IPR038063">
    <property type="entry name" value="Transpep_catalytic_dom"/>
</dbReference>
<dbReference type="InterPro" id="IPR036365">
    <property type="entry name" value="PGBD-like_sf"/>
</dbReference>
<feature type="signal peptide" evidence="9">
    <location>
        <begin position="1"/>
        <end position="24"/>
    </location>
</feature>
<dbReference type="InterPro" id="IPR002477">
    <property type="entry name" value="Peptidoglycan-bd-like"/>
</dbReference>
<dbReference type="InterPro" id="IPR036366">
    <property type="entry name" value="PGBDSf"/>
</dbReference>
<evidence type="ECO:0000259" key="10">
    <source>
        <dbReference type="PROSITE" id="PS52029"/>
    </source>
</evidence>
<evidence type="ECO:0000256" key="8">
    <source>
        <dbReference type="SAM" id="MobiDB-lite"/>
    </source>
</evidence>